<dbReference type="GO" id="GO:0052621">
    <property type="term" value="F:diguanylate cyclase activity"/>
    <property type="evidence" value="ECO:0007669"/>
    <property type="project" value="UniProtKB-EC"/>
</dbReference>
<dbReference type="SUPFAM" id="SSF55785">
    <property type="entry name" value="PYP-like sensor domain (PAS domain)"/>
    <property type="match status" value="2"/>
</dbReference>
<organism evidence="6 7">
    <name type="scientific">Pseudidiomarina maritima</name>
    <dbReference type="NCBI Taxonomy" id="519453"/>
    <lineage>
        <taxon>Bacteria</taxon>
        <taxon>Pseudomonadati</taxon>
        <taxon>Pseudomonadota</taxon>
        <taxon>Gammaproteobacteria</taxon>
        <taxon>Alteromonadales</taxon>
        <taxon>Idiomarinaceae</taxon>
        <taxon>Pseudidiomarina</taxon>
    </lineage>
</organism>
<dbReference type="PANTHER" id="PTHR45138:SF9">
    <property type="entry name" value="DIGUANYLATE CYCLASE DGCM-RELATED"/>
    <property type="match status" value="1"/>
</dbReference>
<dbReference type="SMART" id="SM00267">
    <property type="entry name" value="GGDEF"/>
    <property type="match status" value="1"/>
</dbReference>
<dbReference type="Gene3D" id="2.10.70.100">
    <property type="match status" value="1"/>
</dbReference>
<protein>
    <recommendedName>
        <fullName evidence="2">diguanylate cyclase</fullName>
        <ecNumber evidence="2">2.7.7.65</ecNumber>
    </recommendedName>
</protein>
<dbReference type="InterPro" id="IPR001610">
    <property type="entry name" value="PAC"/>
</dbReference>
<dbReference type="EMBL" id="QGTT01000005">
    <property type="protein sequence ID" value="PWW13670.1"/>
    <property type="molecule type" value="Genomic_DNA"/>
</dbReference>
<dbReference type="InterPro" id="IPR035965">
    <property type="entry name" value="PAS-like_dom_sf"/>
</dbReference>
<dbReference type="CDD" id="cd01949">
    <property type="entry name" value="GGDEF"/>
    <property type="match status" value="1"/>
</dbReference>
<dbReference type="NCBIfam" id="TIGR00254">
    <property type="entry name" value="GGDEF"/>
    <property type="match status" value="1"/>
</dbReference>
<evidence type="ECO:0000256" key="2">
    <source>
        <dbReference type="ARBA" id="ARBA00012528"/>
    </source>
</evidence>
<dbReference type="FunFam" id="3.30.70.270:FF:000001">
    <property type="entry name" value="Diguanylate cyclase domain protein"/>
    <property type="match status" value="1"/>
</dbReference>
<dbReference type="SMART" id="SM00086">
    <property type="entry name" value="PAC"/>
    <property type="match status" value="2"/>
</dbReference>
<proteinExistence type="predicted"/>
<dbReference type="InterPro" id="IPR000014">
    <property type="entry name" value="PAS"/>
</dbReference>
<comment type="catalytic activity">
    <reaction evidence="3">
        <text>2 GTP = 3',3'-c-di-GMP + 2 diphosphate</text>
        <dbReference type="Rhea" id="RHEA:24898"/>
        <dbReference type="ChEBI" id="CHEBI:33019"/>
        <dbReference type="ChEBI" id="CHEBI:37565"/>
        <dbReference type="ChEBI" id="CHEBI:58805"/>
        <dbReference type="EC" id="2.7.7.65"/>
    </reaction>
</comment>
<evidence type="ECO:0000313" key="7">
    <source>
        <dbReference type="Proteomes" id="UP000246964"/>
    </source>
</evidence>
<dbReference type="InterPro" id="IPR000700">
    <property type="entry name" value="PAS-assoc_C"/>
</dbReference>
<evidence type="ECO:0000256" key="3">
    <source>
        <dbReference type="ARBA" id="ARBA00034247"/>
    </source>
</evidence>
<evidence type="ECO:0000256" key="1">
    <source>
        <dbReference type="ARBA" id="ARBA00001946"/>
    </source>
</evidence>
<comment type="cofactor">
    <cofactor evidence="1">
        <name>Mg(2+)</name>
        <dbReference type="ChEBI" id="CHEBI:18420"/>
    </cofactor>
</comment>
<dbReference type="InterPro" id="IPR050469">
    <property type="entry name" value="Diguanylate_Cyclase"/>
</dbReference>
<dbReference type="InterPro" id="IPR029787">
    <property type="entry name" value="Nucleotide_cyclase"/>
</dbReference>
<dbReference type="EC" id="2.7.7.65" evidence="2"/>
<dbReference type="InterPro" id="IPR013655">
    <property type="entry name" value="PAS_fold_3"/>
</dbReference>
<gene>
    <name evidence="6" type="ORF">DET45_10515</name>
</gene>
<dbReference type="Pfam" id="PF00990">
    <property type="entry name" value="GGDEF"/>
    <property type="match status" value="1"/>
</dbReference>
<evidence type="ECO:0000259" key="4">
    <source>
        <dbReference type="PROSITE" id="PS50113"/>
    </source>
</evidence>
<dbReference type="Pfam" id="PF08447">
    <property type="entry name" value="PAS_3"/>
    <property type="match status" value="2"/>
</dbReference>
<evidence type="ECO:0000259" key="5">
    <source>
        <dbReference type="PROSITE" id="PS50887"/>
    </source>
</evidence>
<dbReference type="RefSeq" id="WP_181394905.1">
    <property type="nucleotide sequence ID" value="NZ_QGTT01000005.1"/>
</dbReference>
<dbReference type="NCBIfam" id="TIGR00229">
    <property type="entry name" value="sensory_box"/>
    <property type="match status" value="1"/>
</dbReference>
<feature type="domain" description="GGDEF" evidence="5">
    <location>
        <begin position="298"/>
        <end position="433"/>
    </location>
</feature>
<dbReference type="PROSITE" id="PS50113">
    <property type="entry name" value="PAC"/>
    <property type="match status" value="1"/>
</dbReference>
<sequence>MPSRFLFNPELTALLNETLASSPAVIYRLYAEPPFALQYLSPNVAEALHIEFSGISSMADWMTMQHPEDRQFNYALFKDFAADTNQHQLTRRYRLRSHADEYVWVEDSTKKIERAGLVVALAGAITNVHQQQLQAQEAAQSRRLLSEAQRIARIGHWVSYPQQNRLEWSANIYEMFGLDQQSFQPTISGFMAMIHEADRDLEQQALKHAEETGEYDVEHRVCCPNGRIIWVHERGEIKRQPDGSEQIIGTVRDITEAKEMQQELLQLARTDALTGVYNHRYFMETLQQELTRYQRHGRVFSVVMYDLDYFKQLNDTYGHSFGDDVLVGCAAAMQQRLRDVDTLARLGGEEFAILLPETDLAAATTVAKQLQDCVHRLQLCPPQQIEPVAVTASFGVVQIAAKDVTRDEILQAVDQLMYRAKRQGRDQMVCDLLD</sequence>
<comment type="caution">
    <text evidence="6">The sequence shown here is derived from an EMBL/GenBank/DDBJ whole genome shotgun (WGS) entry which is preliminary data.</text>
</comment>
<reference evidence="6 7" key="1">
    <citation type="submission" date="2018-05" db="EMBL/GenBank/DDBJ databases">
        <title>Freshwater and sediment microbial communities from various areas in North America, analyzing microbe dynamics in response to fracking.</title>
        <authorList>
            <person name="Lamendella R."/>
        </authorList>
    </citation>
    <scope>NUCLEOTIDE SEQUENCE [LARGE SCALE GENOMIC DNA]</scope>
    <source>
        <strain evidence="6 7">125B1</strain>
    </source>
</reference>
<keyword evidence="7" id="KW-1185">Reference proteome</keyword>
<dbReference type="AlphaFoldDB" id="A0A317Q9F7"/>
<feature type="domain" description="PAC" evidence="4">
    <location>
        <begin position="215"/>
        <end position="266"/>
    </location>
</feature>
<dbReference type="Gene3D" id="3.30.70.270">
    <property type="match status" value="1"/>
</dbReference>
<dbReference type="Proteomes" id="UP000246964">
    <property type="component" value="Unassembled WGS sequence"/>
</dbReference>
<dbReference type="PROSITE" id="PS50887">
    <property type="entry name" value="GGDEF"/>
    <property type="match status" value="1"/>
</dbReference>
<evidence type="ECO:0000313" key="6">
    <source>
        <dbReference type="EMBL" id="PWW13670.1"/>
    </source>
</evidence>
<dbReference type="CDD" id="cd00130">
    <property type="entry name" value="PAS"/>
    <property type="match status" value="1"/>
</dbReference>
<accession>A0A317Q9F7</accession>
<dbReference type="SUPFAM" id="SSF55073">
    <property type="entry name" value="Nucleotide cyclase"/>
    <property type="match status" value="1"/>
</dbReference>
<dbReference type="PANTHER" id="PTHR45138">
    <property type="entry name" value="REGULATORY COMPONENTS OF SENSORY TRANSDUCTION SYSTEM"/>
    <property type="match status" value="1"/>
</dbReference>
<name>A0A317Q9F7_9GAMM</name>
<dbReference type="InterPro" id="IPR000160">
    <property type="entry name" value="GGDEF_dom"/>
</dbReference>
<dbReference type="InterPro" id="IPR043128">
    <property type="entry name" value="Rev_trsase/Diguanyl_cyclase"/>
</dbReference>
<dbReference type="Gene3D" id="3.30.450.20">
    <property type="entry name" value="PAS domain"/>
    <property type="match status" value="2"/>
</dbReference>